<keyword evidence="1" id="KW-0472">Membrane</keyword>
<feature type="transmembrane region" description="Helical" evidence="1">
    <location>
        <begin position="114"/>
        <end position="137"/>
    </location>
</feature>
<dbReference type="Pfam" id="PF19993">
    <property type="entry name" value="DO-GTPase2"/>
    <property type="match status" value="1"/>
</dbReference>
<protein>
    <recommendedName>
        <fullName evidence="2">Double-GTPase 2 domain-containing protein</fullName>
    </recommendedName>
</protein>
<keyword evidence="1" id="KW-1133">Transmembrane helix</keyword>
<reference evidence="4" key="1">
    <citation type="journal article" date="2019" name="Int. J. Syst. Evol. Microbiol.">
        <title>The Global Catalogue of Microorganisms (GCM) 10K type strain sequencing project: providing services to taxonomists for standard genome sequencing and annotation.</title>
        <authorList>
            <consortium name="The Broad Institute Genomics Platform"/>
            <consortium name="The Broad Institute Genome Sequencing Center for Infectious Disease"/>
            <person name="Wu L."/>
            <person name="Ma J."/>
        </authorList>
    </citation>
    <scope>NUCLEOTIDE SEQUENCE [LARGE SCALE GENOMIC DNA]</scope>
    <source>
        <strain evidence="4">CGMCC 4.7367</strain>
    </source>
</reference>
<dbReference type="InterPro" id="IPR045528">
    <property type="entry name" value="DO-GTPase2"/>
</dbReference>
<evidence type="ECO:0000313" key="3">
    <source>
        <dbReference type="EMBL" id="GHH57353.1"/>
    </source>
</evidence>
<feature type="transmembrane region" description="Helical" evidence="1">
    <location>
        <begin position="143"/>
        <end position="162"/>
    </location>
</feature>
<dbReference type="Proteomes" id="UP000605568">
    <property type="component" value="Unassembled WGS sequence"/>
</dbReference>
<accession>A0ABQ3MQU4</accession>
<comment type="caution">
    <text evidence="3">The sequence shown here is derived from an EMBL/GenBank/DDBJ whole genome shotgun (WGS) entry which is preliminary data.</text>
</comment>
<dbReference type="InterPro" id="IPR027417">
    <property type="entry name" value="P-loop_NTPase"/>
</dbReference>
<name>A0ABQ3MQU4_9PSEU</name>
<evidence type="ECO:0000313" key="4">
    <source>
        <dbReference type="Proteomes" id="UP000605568"/>
    </source>
</evidence>
<proteinExistence type="predicted"/>
<keyword evidence="1" id="KW-0812">Transmembrane</keyword>
<gene>
    <name evidence="3" type="ORF">GCM10017774_76700</name>
</gene>
<evidence type="ECO:0000259" key="2">
    <source>
        <dbReference type="Pfam" id="PF19993"/>
    </source>
</evidence>
<evidence type="ECO:0000256" key="1">
    <source>
        <dbReference type="SAM" id="Phobius"/>
    </source>
</evidence>
<keyword evidence="4" id="KW-1185">Reference proteome</keyword>
<dbReference type="EMBL" id="BNAR01000018">
    <property type="protein sequence ID" value="GHH57353.1"/>
    <property type="molecule type" value="Genomic_DNA"/>
</dbReference>
<organism evidence="3 4">
    <name type="scientific">Lentzea cavernae</name>
    <dbReference type="NCBI Taxonomy" id="2020703"/>
    <lineage>
        <taxon>Bacteria</taxon>
        <taxon>Bacillati</taxon>
        <taxon>Actinomycetota</taxon>
        <taxon>Actinomycetes</taxon>
        <taxon>Pseudonocardiales</taxon>
        <taxon>Pseudonocardiaceae</taxon>
        <taxon>Lentzea</taxon>
    </lineage>
</organism>
<sequence>MILMMLVVALALVVIVPPLVAAMTFAQKVLRGYVVSLAAGYGMGKAANALEAKRPPAKRSPKEEPAWDFYLRGQAWRDIVHAHRAGAAAARGVIAKRAKEIGKKHFEDPLGNNWLGAFHYLGLALGLLLALAALVSAGVGTGLFLFVLLGCSYLALYLLRLVDVVMLRFRGITMTCRVCGHRVTEVLYGCPGCKTTLHGDVRPGRYGMTRRRCQCGKPFPSMMVLMWFVKQDDKPTLWCPRYRDGEEPHQLTGHTGEMAEIVLPVFGAPSAGKTQLITVLIIAMEAMTTRSGGDFTYADDQSRKWAEDGKRKLVATSRPDKTKIATKGGVAPPACSVLVAPRRGTRKLVHVFDAAGEIFSNAKQIQELQYFRIARTFVFVVDPMSIKSVWDGFELAERQAFEDRRAQQEPHVTFSETVSTMTAMGVDLAKIHLVVAVSKADLVKPMLADVDTGDSLAIKEWLEDVGQGNIVRRMETTFKEVTYFLTAALPDEHNDAHPSVETFAGLTLADEGLRL</sequence>
<dbReference type="SUPFAM" id="SSF52540">
    <property type="entry name" value="P-loop containing nucleoside triphosphate hydrolases"/>
    <property type="match status" value="1"/>
</dbReference>
<feature type="domain" description="Double-GTPase 2" evidence="2">
    <location>
        <begin position="261"/>
        <end position="499"/>
    </location>
</feature>